<feature type="compositionally biased region" description="Basic and acidic residues" evidence="1">
    <location>
        <begin position="42"/>
        <end position="51"/>
    </location>
</feature>
<evidence type="ECO:0000256" key="1">
    <source>
        <dbReference type="SAM" id="MobiDB-lite"/>
    </source>
</evidence>
<evidence type="ECO:0000313" key="3">
    <source>
        <dbReference type="Proteomes" id="UP001142489"/>
    </source>
</evidence>
<reference evidence="2" key="1">
    <citation type="journal article" date="2023" name="DNA Res.">
        <title>Chromosome-level genome assembly of Phrynocephalus forsythii using third-generation DNA sequencing and Hi-C analysis.</title>
        <authorList>
            <person name="Qi Y."/>
            <person name="Zhao W."/>
            <person name="Zhao Y."/>
            <person name="Niu C."/>
            <person name="Cao S."/>
            <person name="Zhang Y."/>
        </authorList>
    </citation>
    <scope>NUCLEOTIDE SEQUENCE</scope>
    <source>
        <tissue evidence="2">Muscle</tissue>
    </source>
</reference>
<gene>
    <name evidence="2" type="ORF">JRQ81_012137</name>
</gene>
<protein>
    <submittedName>
        <fullName evidence="2">Uncharacterized protein</fullName>
    </submittedName>
</protein>
<feature type="region of interest" description="Disordered" evidence="1">
    <location>
        <begin position="1"/>
        <end position="51"/>
    </location>
</feature>
<organism evidence="2 3">
    <name type="scientific">Phrynocephalus forsythii</name>
    <dbReference type="NCBI Taxonomy" id="171643"/>
    <lineage>
        <taxon>Eukaryota</taxon>
        <taxon>Metazoa</taxon>
        <taxon>Chordata</taxon>
        <taxon>Craniata</taxon>
        <taxon>Vertebrata</taxon>
        <taxon>Euteleostomi</taxon>
        <taxon>Lepidosauria</taxon>
        <taxon>Squamata</taxon>
        <taxon>Bifurcata</taxon>
        <taxon>Unidentata</taxon>
        <taxon>Episquamata</taxon>
        <taxon>Toxicofera</taxon>
        <taxon>Iguania</taxon>
        <taxon>Acrodonta</taxon>
        <taxon>Agamidae</taxon>
        <taxon>Agaminae</taxon>
        <taxon>Phrynocephalus</taxon>
    </lineage>
</organism>
<comment type="caution">
    <text evidence="2">The sequence shown here is derived from an EMBL/GenBank/DDBJ whole genome shotgun (WGS) entry which is preliminary data.</text>
</comment>
<proteinExistence type="predicted"/>
<accession>A0A9Q0X772</accession>
<dbReference type="Proteomes" id="UP001142489">
    <property type="component" value="Unassembled WGS sequence"/>
</dbReference>
<keyword evidence="3" id="KW-1185">Reference proteome</keyword>
<dbReference type="EMBL" id="JAPFRF010000024">
    <property type="protein sequence ID" value="KAJ7303202.1"/>
    <property type="molecule type" value="Genomic_DNA"/>
</dbReference>
<feature type="region of interest" description="Disordered" evidence="1">
    <location>
        <begin position="77"/>
        <end position="111"/>
    </location>
</feature>
<dbReference type="AlphaFoldDB" id="A0A9Q0X772"/>
<evidence type="ECO:0000313" key="2">
    <source>
        <dbReference type="EMBL" id="KAJ7303202.1"/>
    </source>
</evidence>
<feature type="compositionally biased region" description="Basic residues" evidence="1">
    <location>
        <begin position="31"/>
        <end position="41"/>
    </location>
</feature>
<name>A0A9Q0X772_9SAUR</name>
<sequence length="111" mass="11924">MRAEQGDPSTEGSQPDVGLEREVETEGQWGRRLKAAGKRSLRSKDGRRGTDDAALVVEGDSALLAGPQDLTANLDQRKDLVRKGSPHNGTPATAPARDFFPGKLDKDEVSL</sequence>